<dbReference type="GO" id="GO:0000278">
    <property type="term" value="P:mitotic cell cycle"/>
    <property type="evidence" value="ECO:0007669"/>
    <property type="project" value="TreeGrafter"/>
</dbReference>
<feature type="region of interest" description="Disordered" evidence="12">
    <location>
        <begin position="25"/>
        <end position="90"/>
    </location>
</feature>
<feature type="region of interest" description="Disordered" evidence="12">
    <location>
        <begin position="364"/>
        <end position="384"/>
    </location>
</feature>
<dbReference type="SUPFAM" id="SSF48371">
    <property type="entry name" value="ARM repeat"/>
    <property type="match status" value="1"/>
</dbReference>
<feature type="region of interest" description="Disordered" evidence="12">
    <location>
        <begin position="2306"/>
        <end position="2355"/>
    </location>
</feature>
<dbReference type="Proteomes" id="UP000751190">
    <property type="component" value="Unassembled WGS sequence"/>
</dbReference>
<dbReference type="PROSITE" id="PS50096">
    <property type="entry name" value="IQ"/>
    <property type="match status" value="13"/>
</dbReference>
<keyword evidence="11" id="KW-0131">Cell cycle</keyword>
<feature type="compositionally biased region" description="Low complexity" evidence="12">
    <location>
        <begin position="369"/>
        <end position="382"/>
    </location>
</feature>
<dbReference type="InterPro" id="IPR000048">
    <property type="entry name" value="IQ_motif_EF-hand-BS"/>
</dbReference>
<dbReference type="GO" id="GO:0051295">
    <property type="term" value="P:establishment of meiotic spindle localization"/>
    <property type="evidence" value="ECO:0007669"/>
    <property type="project" value="TreeGrafter"/>
</dbReference>
<evidence type="ECO:0000256" key="4">
    <source>
        <dbReference type="ARBA" id="ARBA00022553"/>
    </source>
</evidence>
<keyword evidence="7" id="KW-0498">Mitosis</keyword>
<evidence type="ECO:0000256" key="12">
    <source>
        <dbReference type="SAM" id="MobiDB-lite"/>
    </source>
</evidence>
<gene>
    <name evidence="14" type="ORF">KFE25_013591</name>
</gene>
<dbReference type="GO" id="GO:0007051">
    <property type="term" value="P:spindle organization"/>
    <property type="evidence" value="ECO:0007669"/>
    <property type="project" value="TreeGrafter"/>
</dbReference>
<dbReference type="SMART" id="SM00015">
    <property type="entry name" value="IQ"/>
    <property type="match status" value="19"/>
</dbReference>
<accession>A0A8J5XNL9</accession>
<feature type="domain" description="Calponin-homology (CH)" evidence="13">
    <location>
        <begin position="820"/>
        <end position="967"/>
    </location>
</feature>
<dbReference type="InterPro" id="IPR031549">
    <property type="entry name" value="ASH"/>
</dbReference>
<keyword evidence="4" id="KW-0597">Phosphoprotein</keyword>
<comment type="subcellular location">
    <subcellularLocation>
        <location evidence="2">Cytoplasm</location>
    </subcellularLocation>
    <subcellularLocation>
        <location evidence="1">Nucleus</location>
    </subcellularLocation>
</comment>
<evidence type="ECO:0000256" key="2">
    <source>
        <dbReference type="ARBA" id="ARBA00004496"/>
    </source>
</evidence>
<evidence type="ECO:0000256" key="7">
    <source>
        <dbReference type="ARBA" id="ARBA00022776"/>
    </source>
</evidence>
<evidence type="ECO:0000259" key="13">
    <source>
        <dbReference type="PROSITE" id="PS50021"/>
    </source>
</evidence>
<sequence length="2370" mass="252579">MPGALTPRRGALGAMGVGVCNSPCVLGQPRKQWSNSSAGASDKENEFDACPSKRGADEPAAVPSGETPDVGRAACPPPPTPSTAEERAGPATVLEEPDADAAMHDPVLLDLPPASAADGGPVLQVAQFAACPWVDFGHTLLGKRAVCAFTIKNPSRAAQNLSAVNESFGKGIAIESPDFPLRLPAHASQRVVLVWTPMAEGPFAAKLEFRWKGRSALAVMARGDASRGGGAEAAPSLLKRGAARIVIPHTFVLEPNRPSDWGGNGARRKATEAATSTAVRERPARGAAAPLAFDRAADFVTFDSFRSSDAPPPPSATKPPSASSSRRVSDAPSLTPSDATAIAARVSRATTSAAVRHIEGAALRKQHESLSSARSRAQAPSRGLPSTTLILRKPAGATRAPPAEARKALYDAHWKEKQERLLTRWANYTLSTVLGGACTSADGAAIPDGACARQLSALDALELRRAEGSTRRAAVRLARHSPLARVLARIEEAVVTGALRLRETPDLLADVGLRANFVNMLLCVNPLWLRPALEAVLGEMVLMPAGPLDVAPLRRTIEQRLLGEPHAHSGAAAADAKAAAAGARAHALRATVQLVVFLDAAKGAKLLGEADPCLFDAAARVKSTRELLQLFARDFVSAGGGDIARHVASLGHDLKCVQTALDEFNFGIDNLALDLRDGVRLAALVRRLAAARAARAGAPPSAAAALDLAAELRVPAPSRLQKVHNVRVALVALAADGAPAAPIELDVRGVVDGDCTVSLNVLWRLVAHFELPRLLPPAALRAEVARMRAGARGAVAGGHANDGEDELDELDGSLEYVLDDERISLLLHWVRAAVRPFGVPVRNLSVSFADGRALCFLVHRYAPWLLRREDVHGTVATLEASVAARESDAERDALASGRWVQTYDMAATDEEYKAAREGERANFRTLATAVRELGGAPLLLGGADAVGTLPDEKSVVLSCAFLFARLREVAAQVRAATTLQASARARNHGALRLGPDRLKLADAVRLRAAMSVQCAFRAARARAARAARLAARRAEREERAAAAAAALRARHAAATRVQTSSRRRIARRAAASEREAVARAAAIAAEALAVRMAAAAARLQAAAQGLHVRAAMRAARRSAVVLQAASRTRAARVRLLVAKRAAAMLQARVRAILTRSCYLALRGAALRLQAAQRGRQARAVRATLRALRDEARADGAATRVQAAARAFAARRQLVSARAAQIMIAAVAKRRVGTFHLVRARAAAVQLQARVRRRAVMLVLVRARRAAVLLQAAARRRLAWWLLETARVSQIVLAAAARRRAAMRALGGARRAATRVQAAARRHASRRLLRAAKAAAVSLQAQARARAVYRAHRALRVAALRLQAAQRGRQARAVRETLRALRDEARADGAAVLLQAAARRRLAWWLLETARVSQIVLAAAARRRAAVRALGGALRAATRVQAAARRHAAVARLRATKAAAIVLQARVRAILTRSCYLALRGAALRLQAAQRGRQARAVRATLRALRDEARADGAATRVQAAARAFAARRQLVSARAAQIMIAAVAKRRVGTFHLVRARAAAVQLQARVRRRAVMLVLVRARRAAVLLQAAARRRLAWWLLETARVSQIVLAAAARRRAAVRALGGARRAATRVQAAARRHASRRLLRAAKAAAVSLQAQARARAVYRAHRALRVAALRLQAAQRGRQARAVRATLRALRDEARADGAATRVQAAARAFAARHMLARSRSAQATLAAAAKRRDATRRLVRARAAAIRVQACGRRHAAMRGLAYARAAAAALQARARARAARLQLARARIAATWISAAARAHAARRCFALARAAARRVQAAVRACAARRELCARALAARALAERHAAIVVQAAARRAAARANLLASRLAAQQLQAAARARAGRARAAARLSALVRVQAAARGALARALASDERVARRSRDAGRALQRAALCWRARSALRKHRSLLTSILLIGAARHATATSTVRRWRAAARVQAAARALGPQRALAAARRAATAVQRAVRCVLEMRKAEAILLNAALCVVRRRAAARQIAAALFAWRHGTTARLLASCGLARVPPARALAATLVVQRATRARTLAALRARREASAGVLLARCARGWLARARVRALVRRVTRVQALWRSRKVQRGAGRKLRLMRDALRAAAAAAAHKPKIGEATSSSLQVLLTSSNLGFVLKAVQLLDLSTSASLACCEQLVTSGAIAVLVKLVRTCNRSAPHVLVATHAVSVLRNICRYDYMMPVVFAAPDVVDVLTELLAIHREKPEVTTACLVTLRAFASRVEYARTMRTRKDAVGRLQSLAVAIERRNHAPNSRPRAPLVRPASRSGPPRTPTRRANGALRSPAGAKRAAERSAHSETASLLHSLLEALL</sequence>
<dbReference type="PANTHER" id="PTHR22706">
    <property type="entry name" value="ASSEMBLY FACTOR FOR SPINDLE MICROTUBULES"/>
    <property type="match status" value="1"/>
</dbReference>
<proteinExistence type="predicted"/>
<keyword evidence="8" id="KW-0112">Calmodulin-binding</keyword>
<dbReference type="Gene3D" id="1.20.5.190">
    <property type="match status" value="1"/>
</dbReference>
<protein>
    <recommendedName>
        <fullName evidence="13">Calponin-homology (CH) domain-containing protein</fullName>
    </recommendedName>
</protein>
<name>A0A8J5XNL9_DIALT</name>
<dbReference type="InterPro" id="IPR016024">
    <property type="entry name" value="ARM-type_fold"/>
</dbReference>
<dbReference type="InterPro" id="IPR001715">
    <property type="entry name" value="CH_dom"/>
</dbReference>
<evidence type="ECO:0000256" key="3">
    <source>
        <dbReference type="ARBA" id="ARBA00022490"/>
    </source>
</evidence>
<dbReference type="GO" id="GO:0005634">
    <property type="term" value="C:nucleus"/>
    <property type="evidence" value="ECO:0007669"/>
    <property type="project" value="UniProtKB-SubCell"/>
</dbReference>
<dbReference type="SUPFAM" id="SSF47576">
    <property type="entry name" value="Calponin-homology domain, CH-domain"/>
    <property type="match status" value="1"/>
</dbReference>
<dbReference type="GO" id="GO:0051301">
    <property type="term" value="P:cell division"/>
    <property type="evidence" value="ECO:0007669"/>
    <property type="project" value="UniProtKB-KW"/>
</dbReference>
<keyword evidence="9" id="KW-0175">Coiled coil</keyword>
<feature type="domain" description="Calponin-homology (CH)" evidence="13">
    <location>
        <begin position="622"/>
        <end position="770"/>
    </location>
</feature>
<reference evidence="14" key="1">
    <citation type="submission" date="2021-05" db="EMBL/GenBank/DDBJ databases">
        <title>The genome of the haptophyte Pavlova lutheri (Diacronema luteri, Pavlovales) - a model for lipid biosynthesis in eukaryotic algae.</title>
        <authorList>
            <person name="Hulatt C.J."/>
            <person name="Posewitz M.C."/>
        </authorList>
    </citation>
    <scope>NUCLEOTIDE SEQUENCE</scope>
    <source>
        <strain evidence="14">NIVA-4/92</strain>
    </source>
</reference>
<evidence type="ECO:0000256" key="8">
    <source>
        <dbReference type="ARBA" id="ARBA00022860"/>
    </source>
</evidence>
<feature type="region of interest" description="Disordered" evidence="12">
    <location>
        <begin position="304"/>
        <end position="336"/>
    </location>
</feature>
<comment type="caution">
    <text evidence="14">The sequence shown here is derived from an EMBL/GenBank/DDBJ whole genome shotgun (WGS) entry which is preliminary data.</text>
</comment>
<keyword evidence="6" id="KW-0677">Repeat</keyword>
<evidence type="ECO:0000256" key="9">
    <source>
        <dbReference type="ARBA" id="ARBA00023054"/>
    </source>
</evidence>
<evidence type="ECO:0000313" key="15">
    <source>
        <dbReference type="Proteomes" id="UP000751190"/>
    </source>
</evidence>
<evidence type="ECO:0000256" key="5">
    <source>
        <dbReference type="ARBA" id="ARBA00022618"/>
    </source>
</evidence>
<keyword evidence="3" id="KW-0963">Cytoplasm</keyword>
<dbReference type="EMBL" id="JAGTXO010000004">
    <property type="protein sequence ID" value="KAG8468508.1"/>
    <property type="molecule type" value="Genomic_DNA"/>
</dbReference>
<dbReference type="OrthoDB" id="2148418at2759"/>
<dbReference type="PROSITE" id="PS50021">
    <property type="entry name" value="CH"/>
    <property type="match status" value="2"/>
</dbReference>
<dbReference type="GO" id="GO:0005737">
    <property type="term" value="C:cytoplasm"/>
    <property type="evidence" value="ECO:0007669"/>
    <property type="project" value="UniProtKB-SubCell"/>
</dbReference>
<keyword evidence="15" id="KW-1185">Reference proteome</keyword>
<dbReference type="Pfam" id="PF15780">
    <property type="entry name" value="ASH"/>
    <property type="match status" value="1"/>
</dbReference>
<evidence type="ECO:0000256" key="11">
    <source>
        <dbReference type="ARBA" id="ARBA00023306"/>
    </source>
</evidence>
<evidence type="ECO:0000256" key="10">
    <source>
        <dbReference type="ARBA" id="ARBA00023242"/>
    </source>
</evidence>
<dbReference type="InterPro" id="IPR036872">
    <property type="entry name" value="CH_dom_sf"/>
</dbReference>
<evidence type="ECO:0000313" key="14">
    <source>
        <dbReference type="EMBL" id="KAG8468508.1"/>
    </source>
</evidence>
<dbReference type="InterPro" id="IPR051185">
    <property type="entry name" value="ASPM"/>
</dbReference>
<evidence type="ECO:0000256" key="6">
    <source>
        <dbReference type="ARBA" id="ARBA00022737"/>
    </source>
</evidence>
<dbReference type="GO" id="GO:0000922">
    <property type="term" value="C:spindle pole"/>
    <property type="evidence" value="ECO:0007669"/>
    <property type="project" value="TreeGrafter"/>
</dbReference>
<dbReference type="Gene3D" id="1.10.418.10">
    <property type="entry name" value="Calponin-like domain"/>
    <property type="match status" value="2"/>
</dbReference>
<keyword evidence="10" id="KW-0539">Nucleus</keyword>
<keyword evidence="5" id="KW-0132">Cell division</keyword>
<organism evidence="14 15">
    <name type="scientific">Diacronema lutheri</name>
    <name type="common">Unicellular marine alga</name>
    <name type="synonym">Monochrysis lutheri</name>
    <dbReference type="NCBI Taxonomy" id="2081491"/>
    <lineage>
        <taxon>Eukaryota</taxon>
        <taxon>Haptista</taxon>
        <taxon>Haptophyta</taxon>
        <taxon>Pavlovophyceae</taxon>
        <taxon>Pavlovales</taxon>
        <taxon>Pavlovaceae</taxon>
        <taxon>Diacronema</taxon>
    </lineage>
</organism>
<dbReference type="GO" id="GO:0005516">
    <property type="term" value="F:calmodulin binding"/>
    <property type="evidence" value="ECO:0007669"/>
    <property type="project" value="UniProtKB-KW"/>
</dbReference>
<evidence type="ECO:0000256" key="1">
    <source>
        <dbReference type="ARBA" id="ARBA00004123"/>
    </source>
</evidence>
<dbReference type="PANTHER" id="PTHR22706:SF1">
    <property type="entry name" value="ASSEMBLY FACTOR FOR SPINDLE MICROTUBULES"/>
    <property type="match status" value="1"/>
</dbReference>
<feature type="region of interest" description="Disordered" evidence="12">
    <location>
        <begin position="256"/>
        <end position="286"/>
    </location>
</feature>
<dbReference type="OMA" id="WWRAKLL"/>